<dbReference type="EMBL" id="UGRY01000002">
    <property type="protein sequence ID" value="SUA72788.1"/>
    <property type="molecule type" value="Genomic_DNA"/>
</dbReference>
<name>A0A378Y7E9_9NOCA</name>
<sequence>MTRLIDYTFDGTWLTYVDERQLSAQLRQRLEQRRAAGYPPVHQGVTGGGDSVVVLGAAGVLGAGALLLLLIGTGPSWLWGLVLAAAVVAAGATLRRTARSTVSLTASDRRAVAAATRRLYVPDPSDDRGLRGDPIEAFPVPELIARAVELRDSIADSPAWQSGYLMSHRLRLDLDAELDAIIQHALRVECASRPLTDVVGDSTTATTARQATENAHAALARVWTGLVARVSALTAYRAHLAELQAELTNAEIAERTVGVGLDITALMAVATDAELAADHIDGLRVEVRATALAINEIVETLNGDLNTLAALSAPRA</sequence>
<keyword evidence="3" id="KW-1185">Reference proteome</keyword>
<accession>A0A378Y7E9</accession>
<dbReference type="Proteomes" id="UP000255467">
    <property type="component" value="Unassembled WGS sequence"/>
</dbReference>
<keyword evidence="1" id="KW-1133">Transmembrane helix</keyword>
<dbReference type="AlphaFoldDB" id="A0A378Y7E9"/>
<dbReference type="STRING" id="1406858.GCA_000710895_01704"/>
<keyword evidence="1" id="KW-0472">Membrane</keyword>
<evidence type="ECO:0000313" key="2">
    <source>
        <dbReference type="EMBL" id="SUA72788.1"/>
    </source>
</evidence>
<feature type="transmembrane region" description="Helical" evidence="1">
    <location>
        <begin position="77"/>
        <end position="94"/>
    </location>
</feature>
<evidence type="ECO:0000256" key="1">
    <source>
        <dbReference type="SAM" id="Phobius"/>
    </source>
</evidence>
<keyword evidence="1" id="KW-0812">Transmembrane</keyword>
<reference evidence="2 3" key="1">
    <citation type="submission" date="2018-06" db="EMBL/GenBank/DDBJ databases">
        <authorList>
            <consortium name="Pathogen Informatics"/>
            <person name="Doyle S."/>
        </authorList>
    </citation>
    <scope>NUCLEOTIDE SEQUENCE [LARGE SCALE GENOMIC DNA]</scope>
    <source>
        <strain evidence="2 3">NCTC1934</strain>
    </source>
</reference>
<evidence type="ECO:0000313" key="3">
    <source>
        <dbReference type="Proteomes" id="UP000255467"/>
    </source>
</evidence>
<gene>
    <name evidence="2" type="ORF">NCTC1934_00218</name>
</gene>
<feature type="transmembrane region" description="Helical" evidence="1">
    <location>
        <begin position="52"/>
        <end position="71"/>
    </location>
</feature>
<dbReference type="OrthoDB" id="4558920at2"/>
<proteinExistence type="predicted"/>
<dbReference type="RefSeq" id="WP_147286976.1">
    <property type="nucleotide sequence ID" value="NZ_UGRY01000002.1"/>
</dbReference>
<organism evidence="2 3">
    <name type="scientific">Nocardia otitidiscaviarum</name>
    <dbReference type="NCBI Taxonomy" id="1823"/>
    <lineage>
        <taxon>Bacteria</taxon>
        <taxon>Bacillati</taxon>
        <taxon>Actinomycetota</taxon>
        <taxon>Actinomycetes</taxon>
        <taxon>Mycobacteriales</taxon>
        <taxon>Nocardiaceae</taxon>
        <taxon>Nocardia</taxon>
    </lineage>
</organism>
<protein>
    <submittedName>
        <fullName evidence="2">Uncharacterized protein</fullName>
    </submittedName>
</protein>